<dbReference type="InterPro" id="IPR006315">
    <property type="entry name" value="OM_autotransptr_brl_dom"/>
</dbReference>
<dbReference type="InterPro" id="IPR011050">
    <property type="entry name" value="Pectin_lyase_fold/virulence"/>
</dbReference>
<evidence type="ECO:0000313" key="3">
    <source>
        <dbReference type="EMBL" id="QCT21306.1"/>
    </source>
</evidence>
<dbReference type="Proteomes" id="UP000302163">
    <property type="component" value="Chromosome"/>
</dbReference>
<keyword evidence="4" id="KW-1185">Reference proteome</keyword>
<evidence type="ECO:0000259" key="2">
    <source>
        <dbReference type="PROSITE" id="PS51208"/>
    </source>
</evidence>
<dbReference type="Gene3D" id="2.40.128.130">
    <property type="entry name" value="Autotransporter beta-domain"/>
    <property type="match status" value="1"/>
</dbReference>
<dbReference type="NCBIfam" id="TIGR01414">
    <property type="entry name" value="autotrans_barl"/>
    <property type="match status" value="1"/>
</dbReference>
<gene>
    <name evidence="3" type="ORF">FEM41_17445</name>
</gene>
<keyword evidence="1" id="KW-0732">Signal</keyword>
<dbReference type="SUPFAM" id="SSF51126">
    <property type="entry name" value="Pectin lyase-like"/>
    <property type="match status" value="1"/>
</dbReference>
<sequence>MTYKRSVMALLVSAALYPTVQSAQAATPLSLPLGHLEERLTITVGVNGGPAQKYIFDTGSDQFNAVLSQGNASQMPQLDQAQAYIYGDDAWGGYWLQHKRASTLTYYTADENPTAVSTPDSGGHGYVIGHVEHLLLDGKHGGRISKDPIIVPGFQKPFYIDLDAQERIDSGQPTEEQNEEKKNFYGTFGVGDFLFEGSGGSPFATVTKSGFVVAGNDSTPDNDDTSTLSPGCAPCTILNLSPAVRAQFTTQVPWAAHYDEGDRQTFPGSGAPASTQHEGQFKYTFVLDVNGQQKTIEVPGDALKGAVLFDTGNPTHVTIESAKLGSVLQQNGLKIITKGDETSSNLVSMTLHPTDSSGNPVGEGILLQDPTGENNLTIDSDGSDEKTWNITMGLGFFLQYSVMYDLENRLTAFTPFFVSADNFTTDDQLSQITAEMGNPMKAPKGDPSGQQATKGYLGLAGAISGTGDLTLAPNIVVNMTGANTYTGATRVQKDAVLFLSGPGSIAASSELVNNGWFDISTHGNANPLWGVSDSLNDVTLQSLSGSGLITLGSRNLVLNNAHGDFSGRITDQNLRSGGVDHEKGGLTIAGGRQTLSGNSDYTGQTRIASGAALQLASSGTLTSDVIAEGAFVANGATSGHVEIQSGGLAGGNGRVGSLTAAQGSTVAPGNSIGTLNVDGDMTLAHGSLYAAEVDASGSDQIKVAGTATVQGADVTVIPYARNNLLAQSTTADNLIGSTGTLLTADGGVSGQFASVESGPFITPSLTYQPDSVAVTLARSDLSFADVAATRNQRSMAAALDQLPASSSVYQSLLLAPTEGDARQAMRQLSGQIHADIASSLVNNSRYLRDTLNSRLRQAQGQIDSSDIRQNEDGAWASLMGNWQHASGNNNASGFHDSTFGVLLGVDGDVADGWRVGAATGFTRTSLHGNHASADSDNYHLALYTGKSWDNVNLRAGTAYTWHRIETDRSVNYYGQSDSDKARYSAGTGQIFAEAGYSLNNDWLNLEPFANLAWVDYRSNRINERGGASALSADSQHTSAALSTLGLRADKRWQTGKESAITLRGELGWLHQYNSPEREVGLRFQGAGTTFNTGTVPAARDGMVMKAGAEVSINDTASVSLNYTGMYSDNYQDNGLSADLKWTF</sequence>
<feature type="chain" id="PRO_5020663948" evidence="1">
    <location>
        <begin position="26"/>
        <end position="1143"/>
    </location>
</feature>
<dbReference type="SMART" id="SM00869">
    <property type="entry name" value="Autotransporter"/>
    <property type="match status" value="1"/>
</dbReference>
<dbReference type="OrthoDB" id="9780507at2"/>
<dbReference type="PROSITE" id="PS51208">
    <property type="entry name" value="AUTOTRANSPORTER"/>
    <property type="match status" value="1"/>
</dbReference>
<dbReference type="RefSeq" id="WP_138097462.1">
    <property type="nucleotide sequence ID" value="NZ_CP040428.1"/>
</dbReference>
<dbReference type="InterPro" id="IPR005546">
    <property type="entry name" value="Autotransporte_beta"/>
</dbReference>
<dbReference type="GO" id="GO:0019867">
    <property type="term" value="C:outer membrane"/>
    <property type="evidence" value="ECO:0007669"/>
    <property type="project" value="InterPro"/>
</dbReference>
<accession>A0A4P8YMK4</accession>
<name>A0A4P8YMK4_9ENTR</name>
<protein>
    <submittedName>
        <fullName evidence="3">Autotransporter outer membrane beta-barrel domain-containing protein</fullName>
    </submittedName>
</protein>
<reference evidence="3 4" key="1">
    <citation type="submission" date="2019-05" db="EMBL/GenBank/DDBJ databases">
        <title>Complete genome sequence of Izhakiella calystegiae KSNA2, an endophyte isolated from beach morning glory (Calystegia soldanella).</title>
        <authorList>
            <person name="Jiang L."/>
            <person name="Jeong J.C."/>
            <person name="Kim C.Y."/>
            <person name="Kim D.H."/>
            <person name="Kim S.W."/>
            <person name="Lee j."/>
        </authorList>
    </citation>
    <scope>NUCLEOTIDE SEQUENCE [LARGE SCALE GENOMIC DNA]</scope>
    <source>
        <strain evidence="3 4">KSNA2</strain>
    </source>
</reference>
<feature type="signal peptide" evidence="1">
    <location>
        <begin position="1"/>
        <end position="25"/>
    </location>
</feature>
<dbReference type="AlphaFoldDB" id="A0A4P8YMK4"/>
<dbReference type="KEGG" id="izh:FEM41_17445"/>
<organism evidence="3 4">
    <name type="scientific">Jejubacter calystegiae</name>
    <dbReference type="NCBI Taxonomy" id="2579935"/>
    <lineage>
        <taxon>Bacteria</taxon>
        <taxon>Pseudomonadati</taxon>
        <taxon>Pseudomonadota</taxon>
        <taxon>Gammaproteobacteria</taxon>
        <taxon>Enterobacterales</taxon>
        <taxon>Enterobacteriaceae</taxon>
        <taxon>Jejubacter</taxon>
    </lineage>
</organism>
<dbReference type="Pfam" id="PF03797">
    <property type="entry name" value="Autotransporter"/>
    <property type="match status" value="1"/>
</dbReference>
<evidence type="ECO:0000313" key="4">
    <source>
        <dbReference type="Proteomes" id="UP000302163"/>
    </source>
</evidence>
<proteinExistence type="predicted"/>
<evidence type="ECO:0000256" key="1">
    <source>
        <dbReference type="SAM" id="SignalP"/>
    </source>
</evidence>
<dbReference type="EMBL" id="CP040428">
    <property type="protein sequence ID" value="QCT21306.1"/>
    <property type="molecule type" value="Genomic_DNA"/>
</dbReference>
<dbReference type="InterPro" id="IPR036709">
    <property type="entry name" value="Autotransporte_beta_dom_sf"/>
</dbReference>
<dbReference type="SUPFAM" id="SSF103515">
    <property type="entry name" value="Autotransporter"/>
    <property type="match status" value="1"/>
</dbReference>
<feature type="domain" description="Autotransporter" evidence="2">
    <location>
        <begin position="867"/>
        <end position="1143"/>
    </location>
</feature>